<dbReference type="InterPro" id="IPR036890">
    <property type="entry name" value="HATPase_C_sf"/>
</dbReference>
<accession>A0A1W1V186</accession>
<dbReference type="Pfam" id="PF02518">
    <property type="entry name" value="HATPase_c"/>
    <property type="match status" value="1"/>
</dbReference>
<dbReference type="Proteomes" id="UP000192731">
    <property type="component" value="Unassembled WGS sequence"/>
</dbReference>
<protein>
    <submittedName>
        <fullName evidence="2">Histidine kinase-, DNA gyrase B-, and HSP90-like ATPase</fullName>
    </submittedName>
</protein>
<gene>
    <name evidence="2" type="ORF">SAMN00017405_1227</name>
</gene>
<name>A0A1W1V186_DESTI</name>
<feature type="domain" description="Histidine kinase/HSP90-like ATPase" evidence="1">
    <location>
        <begin position="2"/>
        <end position="91"/>
    </location>
</feature>
<evidence type="ECO:0000313" key="3">
    <source>
        <dbReference type="Proteomes" id="UP000192731"/>
    </source>
</evidence>
<evidence type="ECO:0000259" key="1">
    <source>
        <dbReference type="Pfam" id="PF02518"/>
    </source>
</evidence>
<dbReference type="InterPro" id="IPR003594">
    <property type="entry name" value="HATPase_dom"/>
</dbReference>
<proteinExistence type="predicted"/>
<dbReference type="GO" id="GO:0016301">
    <property type="term" value="F:kinase activity"/>
    <property type="evidence" value="ECO:0007669"/>
    <property type="project" value="UniProtKB-KW"/>
</dbReference>
<dbReference type="AlphaFoldDB" id="A0A1W1V186"/>
<reference evidence="2 3" key="1">
    <citation type="submission" date="2017-04" db="EMBL/GenBank/DDBJ databases">
        <authorList>
            <person name="Afonso C.L."/>
            <person name="Miller P.J."/>
            <person name="Scott M.A."/>
            <person name="Spackman E."/>
            <person name="Goraichik I."/>
            <person name="Dimitrov K.M."/>
            <person name="Suarez D.L."/>
            <person name="Swayne D.E."/>
        </authorList>
    </citation>
    <scope>NUCLEOTIDE SEQUENCE [LARGE SCALE GENOMIC DNA]</scope>
    <source>
        <strain evidence="2 3">DSM 11270</strain>
    </source>
</reference>
<keyword evidence="2" id="KW-0808">Transferase</keyword>
<dbReference type="Gene3D" id="3.30.565.10">
    <property type="entry name" value="Histidine kinase-like ATPase, C-terminal domain"/>
    <property type="match status" value="1"/>
</dbReference>
<dbReference type="STRING" id="656914.SAMN00017405_1227"/>
<dbReference type="SUPFAM" id="SSF55874">
    <property type="entry name" value="ATPase domain of HSP90 chaperone/DNA topoisomerase II/histidine kinase"/>
    <property type="match status" value="1"/>
</dbReference>
<organism evidence="2 3">
    <name type="scientific">Desulfonispora thiosulfatigenes DSM 11270</name>
    <dbReference type="NCBI Taxonomy" id="656914"/>
    <lineage>
        <taxon>Bacteria</taxon>
        <taxon>Bacillati</taxon>
        <taxon>Bacillota</taxon>
        <taxon>Clostridia</taxon>
        <taxon>Eubacteriales</taxon>
        <taxon>Peptococcaceae</taxon>
        <taxon>Desulfonispora</taxon>
    </lineage>
</organism>
<keyword evidence="2" id="KW-0418">Kinase</keyword>
<evidence type="ECO:0000313" key="2">
    <source>
        <dbReference type="EMBL" id="SMB87062.1"/>
    </source>
</evidence>
<keyword evidence="3" id="KW-1185">Reference proteome</keyword>
<sequence>MVKNAVEASDDEPVTIEVLSELNDIIFKVHNCQYISRDIQLQIFKRSFSTKEKGQGIGTYSMKLLGEKYLAGEVSFSTEKRLGTTFTFRLSNVKRNDIFADNGNK</sequence>
<dbReference type="EMBL" id="FWWT01000013">
    <property type="protein sequence ID" value="SMB87062.1"/>
    <property type="molecule type" value="Genomic_DNA"/>
</dbReference>
<dbReference type="OrthoDB" id="1677679at2"/>